<proteinExistence type="predicted"/>
<dbReference type="RefSeq" id="WP_238228686.1">
    <property type="nucleotide sequence ID" value="NZ_BAAADH010000049.1"/>
</dbReference>
<reference evidence="1" key="1">
    <citation type="journal article" date="2021" name="Front. Microbiol.">
        <title>Comprehensive Comparative Genomics and Phenotyping of Methylobacterium Species.</title>
        <authorList>
            <person name="Alessa O."/>
            <person name="Ogura Y."/>
            <person name="Fujitani Y."/>
            <person name="Takami H."/>
            <person name="Hayashi T."/>
            <person name="Sahin N."/>
            <person name="Tani A."/>
        </authorList>
    </citation>
    <scope>NUCLEOTIDE SEQUENCE</scope>
    <source>
        <strain evidence="1">NBRC 15686</strain>
    </source>
</reference>
<protein>
    <submittedName>
        <fullName evidence="1">DNA-3-methyladenine glycosylase 1</fullName>
    </submittedName>
</protein>
<dbReference type="PANTHER" id="PTHR30037">
    <property type="entry name" value="DNA-3-METHYLADENINE GLYCOSYLASE 1"/>
    <property type="match status" value="1"/>
</dbReference>
<dbReference type="Proteomes" id="UP001055039">
    <property type="component" value="Unassembled WGS sequence"/>
</dbReference>
<accession>A0ABQ4UKL9</accession>
<dbReference type="InterPro" id="IPR004597">
    <property type="entry name" value="Tag"/>
</dbReference>
<dbReference type="PANTHER" id="PTHR30037:SF4">
    <property type="entry name" value="DNA-3-METHYLADENINE GLYCOSYLASE I"/>
    <property type="match status" value="1"/>
</dbReference>
<gene>
    <name evidence="1" type="primary">tag</name>
    <name evidence="1" type="ORF">LNAOJCKE_4986</name>
</gene>
<dbReference type="EMBL" id="BPRC01000033">
    <property type="protein sequence ID" value="GJE67753.1"/>
    <property type="molecule type" value="Genomic_DNA"/>
</dbReference>
<dbReference type="SUPFAM" id="SSF48150">
    <property type="entry name" value="DNA-glycosylase"/>
    <property type="match status" value="1"/>
</dbReference>
<dbReference type="Pfam" id="PF03352">
    <property type="entry name" value="Adenine_glyco"/>
    <property type="match status" value="1"/>
</dbReference>
<dbReference type="InterPro" id="IPR011257">
    <property type="entry name" value="DNA_glycosylase"/>
</dbReference>
<evidence type="ECO:0000313" key="2">
    <source>
        <dbReference type="Proteomes" id="UP001055039"/>
    </source>
</evidence>
<dbReference type="Gene3D" id="1.10.340.30">
    <property type="entry name" value="Hypothetical protein, domain 2"/>
    <property type="match status" value="1"/>
</dbReference>
<dbReference type="NCBIfam" id="TIGR00624">
    <property type="entry name" value="tag"/>
    <property type="match status" value="1"/>
</dbReference>
<sequence>MSADASGLILHSDGCPRCWWPGLDPFYVAYHDTEWGVPEYDARALYEKLILDGFQAGLSWITILRRREGFRRAFAGFEPERVARFTEADVERLMGDTGIIRNRAKIRGAINGARAWLAIEEAGPGFSPFLWDFCDGRPIQTKAASRAEIATETDVSRRMGKALKAKGFTFCGPTIVHAFMQAVGMVNDHLTGCHRHAACAALGKSLGKSLGENLGEGRHP</sequence>
<organism evidence="1 2">
    <name type="scientific">Methylorubrum aminovorans</name>
    <dbReference type="NCBI Taxonomy" id="269069"/>
    <lineage>
        <taxon>Bacteria</taxon>
        <taxon>Pseudomonadati</taxon>
        <taxon>Pseudomonadota</taxon>
        <taxon>Alphaproteobacteria</taxon>
        <taxon>Hyphomicrobiales</taxon>
        <taxon>Methylobacteriaceae</taxon>
        <taxon>Methylorubrum</taxon>
    </lineage>
</organism>
<dbReference type="InterPro" id="IPR052891">
    <property type="entry name" value="DNA-3mA_glycosylase"/>
</dbReference>
<reference evidence="1" key="2">
    <citation type="submission" date="2021-08" db="EMBL/GenBank/DDBJ databases">
        <authorList>
            <person name="Tani A."/>
            <person name="Ola A."/>
            <person name="Ogura Y."/>
            <person name="Katsura K."/>
            <person name="Hayashi T."/>
        </authorList>
    </citation>
    <scope>NUCLEOTIDE SEQUENCE</scope>
    <source>
        <strain evidence="1">NBRC 15686</strain>
    </source>
</reference>
<name>A0ABQ4UKL9_9HYPH</name>
<comment type="caution">
    <text evidence="1">The sequence shown here is derived from an EMBL/GenBank/DDBJ whole genome shotgun (WGS) entry which is preliminary data.</text>
</comment>
<keyword evidence="2" id="KW-1185">Reference proteome</keyword>
<dbReference type="InterPro" id="IPR005019">
    <property type="entry name" value="Adenine_glyco"/>
</dbReference>
<evidence type="ECO:0000313" key="1">
    <source>
        <dbReference type="EMBL" id="GJE67753.1"/>
    </source>
</evidence>